<evidence type="ECO:0000256" key="4">
    <source>
        <dbReference type="ARBA" id="ARBA00023015"/>
    </source>
</evidence>
<organism evidence="11 12">
    <name type="scientific">Morchella conica CCBAS932</name>
    <dbReference type="NCBI Taxonomy" id="1392247"/>
    <lineage>
        <taxon>Eukaryota</taxon>
        <taxon>Fungi</taxon>
        <taxon>Dikarya</taxon>
        <taxon>Ascomycota</taxon>
        <taxon>Pezizomycotina</taxon>
        <taxon>Pezizomycetes</taxon>
        <taxon>Pezizales</taxon>
        <taxon>Morchellaceae</taxon>
        <taxon>Morchella</taxon>
    </lineage>
</organism>
<dbReference type="STRING" id="1392247.A0A3N4KSA6"/>
<dbReference type="InterPro" id="IPR013947">
    <property type="entry name" value="Mediator_Med14"/>
</dbReference>
<evidence type="ECO:0000256" key="3">
    <source>
        <dbReference type="ARBA" id="ARBA00019619"/>
    </source>
</evidence>
<protein>
    <recommendedName>
        <fullName evidence="3 9">Mediator of RNA polymerase II transcription subunit 14</fullName>
    </recommendedName>
    <alternativeName>
        <fullName evidence="8 9">Mediator complex subunit 14</fullName>
    </alternativeName>
</protein>
<accession>A0A3N4KSA6</accession>
<dbReference type="GO" id="GO:0003712">
    <property type="term" value="F:transcription coregulator activity"/>
    <property type="evidence" value="ECO:0007669"/>
    <property type="project" value="UniProtKB-UniRule"/>
</dbReference>
<comment type="function">
    <text evidence="9">Component of the Mediator complex, a coactivator involved in the regulated transcription of nearly all RNA polymerase II-dependent genes. Mediator functions as a bridge to convey information from gene-specific regulatory proteins to the basal RNA polymerase II transcription machinery. Mediator is recruited to promoters by direct interactions with regulatory proteins and serves as a scaffold for the assembly of a functional preinitiation complex with RNA polymerase II and the general transcription factors.</text>
</comment>
<dbReference type="GO" id="GO:0070847">
    <property type="term" value="C:core mediator complex"/>
    <property type="evidence" value="ECO:0007669"/>
    <property type="project" value="TreeGrafter"/>
</dbReference>
<dbReference type="EMBL" id="ML119160">
    <property type="protein sequence ID" value="RPB08645.1"/>
    <property type="molecule type" value="Genomic_DNA"/>
</dbReference>
<dbReference type="FunCoup" id="A0A3N4KSA6">
    <property type="interactions" value="226"/>
</dbReference>
<keyword evidence="12" id="KW-1185">Reference proteome</keyword>
<dbReference type="Proteomes" id="UP000277580">
    <property type="component" value="Unassembled WGS sequence"/>
</dbReference>
<evidence type="ECO:0000256" key="5">
    <source>
        <dbReference type="ARBA" id="ARBA00023159"/>
    </source>
</evidence>
<dbReference type="PANTHER" id="PTHR12809">
    <property type="entry name" value="MEDIATOR COMPLEX SUBUNIT"/>
    <property type="match status" value="1"/>
</dbReference>
<evidence type="ECO:0000313" key="11">
    <source>
        <dbReference type="EMBL" id="RPB08645.1"/>
    </source>
</evidence>
<sequence>MPQAMTPTEEVAKAPTKPNTTLEIRAPPLPHITMGFVPLSLLINRLVQNSHNKLVELIDSLQGSGQSDGEKKLRIIEHMQETRKQFIKVLVLVTWAKNASAVSEVIDLKVYLDSRQDVFHKVVWNLYEVRRKMSYARVPNPDLDTAVQVLSTGVATNSMTRRYVPPPPLSSTEILKTLSNINTLLALRFSLHSPPPPYFKDYTISSGRATFKVEHEFEVDMSIGDEDPTSQLYLIDFRLAFEPAAGAPFPENLKNEIEGRGNTVLKSKGLEGIHDFLHDFCLTHKINILMRQAHEMLQGRWTENLRIQQIKRTLVIQYWTNRAGEGKSWIEVGVKRGVAGKPSRLGVRWMREGKEVKDVEVPLNIAVLSAEELLKTVIALHTKWILTGIRDRFSPLPLFPPSSMQLNTHPTDSFNSFLKLRLTPSRAIKVLIEPITGRFALQKPGLLASSVEGRINQQPGQIAELLKLKFLVLQEEIESRARSMGWEILKMVVVRKEEFKTFFPPTTRYMTFMRRQGWSKEWVITIGLGDTGECFYVSRIHEAPQQWTVSLNIPIPVNGALDVTYGFLANLEKISASIITLHTITEDLTSRSVQHQLKPSKTADTKLIIPDLYIRFSSLIPRANWGIDALRVTFQSLSDSGACTLTVCGRTAEAMTHLGVVGKDIASADSDVSFHPQTGSYAIRFIVPVGESIIDPLIEKLSRIETLIKFVAVIRRFQLPCLHVSLGRIGFKYSNDAHSTAEVSFGADDNNDTKMRLHLPPRSPHARIKHFLENSLNTSGLEIVVMALTVTLPLLLAFTDLESTPPNQRDDALFILPRNVDWYRVEYRLANVVLDWRLKCRKSVLYWYVQDAAVAGAESERGVRGGEGRRKAEMLKPLWCGEIEGEWEALKIGAAAGVRGVGALVKAVDALVRRPIPGQQQQQPQQA</sequence>
<reference evidence="11 12" key="1">
    <citation type="journal article" date="2018" name="Nat. Ecol. Evol.">
        <title>Pezizomycetes genomes reveal the molecular basis of ectomycorrhizal truffle lifestyle.</title>
        <authorList>
            <person name="Murat C."/>
            <person name="Payen T."/>
            <person name="Noel B."/>
            <person name="Kuo A."/>
            <person name="Morin E."/>
            <person name="Chen J."/>
            <person name="Kohler A."/>
            <person name="Krizsan K."/>
            <person name="Balestrini R."/>
            <person name="Da Silva C."/>
            <person name="Montanini B."/>
            <person name="Hainaut M."/>
            <person name="Levati E."/>
            <person name="Barry K.W."/>
            <person name="Belfiori B."/>
            <person name="Cichocki N."/>
            <person name="Clum A."/>
            <person name="Dockter R.B."/>
            <person name="Fauchery L."/>
            <person name="Guy J."/>
            <person name="Iotti M."/>
            <person name="Le Tacon F."/>
            <person name="Lindquist E.A."/>
            <person name="Lipzen A."/>
            <person name="Malagnac F."/>
            <person name="Mello A."/>
            <person name="Molinier V."/>
            <person name="Miyauchi S."/>
            <person name="Poulain J."/>
            <person name="Riccioni C."/>
            <person name="Rubini A."/>
            <person name="Sitrit Y."/>
            <person name="Splivallo R."/>
            <person name="Traeger S."/>
            <person name="Wang M."/>
            <person name="Zifcakova L."/>
            <person name="Wipf D."/>
            <person name="Zambonelli A."/>
            <person name="Paolocci F."/>
            <person name="Nowrousian M."/>
            <person name="Ottonello S."/>
            <person name="Baldrian P."/>
            <person name="Spatafora J.W."/>
            <person name="Henrissat B."/>
            <person name="Nagy L.G."/>
            <person name="Aury J.M."/>
            <person name="Wincker P."/>
            <person name="Grigoriev I.V."/>
            <person name="Bonfante P."/>
            <person name="Martin F.M."/>
        </authorList>
    </citation>
    <scope>NUCLEOTIDE SEQUENCE [LARGE SCALE GENOMIC DNA]</scope>
    <source>
        <strain evidence="11 12">CCBAS932</strain>
    </source>
</reference>
<proteinExistence type="inferred from homology"/>
<evidence type="ECO:0000256" key="6">
    <source>
        <dbReference type="ARBA" id="ARBA00023163"/>
    </source>
</evidence>
<comment type="subunit">
    <text evidence="9">Component of the Mediator complex.</text>
</comment>
<evidence type="ECO:0000259" key="10">
    <source>
        <dbReference type="Pfam" id="PF08638"/>
    </source>
</evidence>
<gene>
    <name evidence="11" type="ORF">P167DRAFT_548718</name>
</gene>
<evidence type="ECO:0000256" key="8">
    <source>
        <dbReference type="ARBA" id="ARBA00032007"/>
    </source>
</evidence>
<keyword evidence="7 9" id="KW-0539">Nucleus</keyword>
<evidence type="ECO:0000313" key="12">
    <source>
        <dbReference type="Proteomes" id="UP000277580"/>
    </source>
</evidence>
<evidence type="ECO:0000256" key="7">
    <source>
        <dbReference type="ARBA" id="ARBA00023242"/>
    </source>
</evidence>
<dbReference type="GO" id="GO:0006357">
    <property type="term" value="P:regulation of transcription by RNA polymerase II"/>
    <property type="evidence" value="ECO:0007669"/>
    <property type="project" value="InterPro"/>
</dbReference>
<keyword evidence="5 9" id="KW-0010">Activator</keyword>
<dbReference type="Pfam" id="PF26204">
    <property type="entry name" value="Med14_fung"/>
    <property type="match status" value="1"/>
</dbReference>
<dbReference type="OrthoDB" id="205099at2759"/>
<dbReference type="AlphaFoldDB" id="A0A3N4KSA6"/>
<keyword evidence="4 9" id="KW-0805">Transcription regulation</keyword>
<dbReference type="PANTHER" id="PTHR12809:SF2">
    <property type="entry name" value="MEDIATOR OF RNA POLYMERASE II TRANSCRIPTION SUBUNIT 14"/>
    <property type="match status" value="1"/>
</dbReference>
<dbReference type="InParanoid" id="A0A3N4KSA6"/>
<feature type="domain" description="Mediator complex subunit MED14 N-terminal" evidence="10">
    <location>
        <begin position="36"/>
        <end position="225"/>
    </location>
</feature>
<dbReference type="InterPro" id="IPR055122">
    <property type="entry name" value="Med14_N"/>
</dbReference>
<evidence type="ECO:0000256" key="2">
    <source>
        <dbReference type="ARBA" id="ARBA00007813"/>
    </source>
</evidence>
<keyword evidence="6 9" id="KW-0804">Transcription</keyword>
<comment type="subcellular location">
    <subcellularLocation>
        <location evidence="1 9">Nucleus</location>
    </subcellularLocation>
</comment>
<evidence type="ECO:0000256" key="1">
    <source>
        <dbReference type="ARBA" id="ARBA00004123"/>
    </source>
</evidence>
<dbReference type="Pfam" id="PF08638">
    <property type="entry name" value="Med14"/>
    <property type="match status" value="1"/>
</dbReference>
<comment type="similarity">
    <text evidence="2 9">Belongs to the Mediator complex subunit 14 family.</text>
</comment>
<evidence type="ECO:0000256" key="9">
    <source>
        <dbReference type="RuleBase" id="RU365082"/>
    </source>
</evidence>
<name>A0A3N4KSA6_9PEZI</name>
<dbReference type="GO" id="GO:0016592">
    <property type="term" value="C:mediator complex"/>
    <property type="evidence" value="ECO:0007669"/>
    <property type="project" value="UniProtKB-UniRule"/>
</dbReference>